<dbReference type="InterPro" id="IPR008826">
    <property type="entry name" value="Se-bd"/>
</dbReference>
<accession>Q5NKQ4</accession>
<dbReference type="PANTHER" id="PTHR23300:SF0">
    <property type="entry name" value="METHANETHIOL OXIDASE"/>
    <property type="match status" value="1"/>
</dbReference>
<evidence type="ECO:0000313" key="4">
    <source>
        <dbReference type="EMBL" id="AAQ06283.1"/>
    </source>
</evidence>
<sequence>MAGRSAPTLPPLNNRTPTPHPNPLAPASPPHPRVPLTRLVRPYRTINVPPRLPCPPHARHSLVLQHIMEGAAAVETAAAANGKTCCHTAKGPGYATPLEAMEKGPREKLVYVTCVYNGTGINKLDYLATVDLDPSSPTYSQVIHRLPVIHIGDKLHHSGWNSCSSCHGDPSAKRRFLILPSLLSGRVYVVDTATDPRTPSLHKVVESEDIAENIGLGFPHTSHCLASGDIMISCLGDKEGNAAGNGFLLLDSEFNVKGRGSNRLFPISKERTHLYENYAWGLFWSWIQCCSLFYTTGAELMCLTASGVHVISCLDNYIMRVIDESLPLQDQAGANNPILCLRSIHWKNINQDYDVVEVSFSGRGGSDPDAYAVVLKRKLDLYYAVVAKFGVVSLSNEFPPAWIFFSDLLIIFLS</sequence>
<feature type="region of interest" description="Disordered" evidence="3">
    <location>
        <begin position="1"/>
        <end position="35"/>
    </location>
</feature>
<evidence type="ECO:0000256" key="3">
    <source>
        <dbReference type="SAM" id="MobiDB-lite"/>
    </source>
</evidence>
<organism evidence="4">
    <name type="scientific">Zea mays</name>
    <name type="common">Maize</name>
    <dbReference type="NCBI Taxonomy" id="4577"/>
    <lineage>
        <taxon>Eukaryota</taxon>
        <taxon>Viridiplantae</taxon>
        <taxon>Streptophyta</taxon>
        <taxon>Embryophyta</taxon>
        <taxon>Tracheophyta</taxon>
        <taxon>Spermatophyta</taxon>
        <taxon>Magnoliopsida</taxon>
        <taxon>Liliopsida</taxon>
        <taxon>Poales</taxon>
        <taxon>Poaceae</taxon>
        <taxon>PACMAD clade</taxon>
        <taxon>Panicoideae</taxon>
        <taxon>Andropogonodae</taxon>
        <taxon>Andropogoneae</taxon>
        <taxon>Tripsacinae</taxon>
        <taxon>Zea</taxon>
    </lineage>
</organism>
<evidence type="ECO:0000256" key="2">
    <source>
        <dbReference type="ARBA" id="ARBA00023266"/>
    </source>
</evidence>
<reference evidence="4" key="1">
    <citation type="submission" date="2002-02" db="EMBL/GenBank/DDBJ databases">
        <title>Comparative sequence analysis of homologous Wx1 regions in barley, maize, pearl millet, rice, sorghum and diploid wheat.</title>
        <authorList>
            <person name="Ma J."/>
            <person name="SanMiguel P.J."/>
            <person name="Dubcovsky J."/>
            <person name="Shiloff B.A."/>
            <person name="Rostoks N."/>
            <person name="Jiang Z."/>
            <person name="Busso C.S."/>
            <person name="Kleinhofs A."/>
            <person name="Devos K.M."/>
            <person name="Ramakrishna W."/>
            <person name="Bennetzen J.L."/>
        </authorList>
    </citation>
    <scope>NUCLEOTIDE SEQUENCE</scope>
</reference>
<feature type="compositionally biased region" description="Pro residues" evidence="3">
    <location>
        <begin position="18"/>
        <end position="33"/>
    </location>
</feature>
<dbReference type="HOGENOM" id="CLU_664589_0_0_1"/>
<comment type="similarity">
    <text evidence="1">Belongs to the selenium-binding protein family.</text>
</comment>
<evidence type="ECO:0000256" key="1">
    <source>
        <dbReference type="ARBA" id="ARBA00005606"/>
    </source>
</evidence>
<dbReference type="EMBL" id="AF488416">
    <property type="protein sequence ID" value="AAQ06283.1"/>
    <property type="molecule type" value="Genomic_DNA"/>
</dbReference>
<dbReference type="PANTHER" id="PTHR23300">
    <property type="entry name" value="METHANETHIOL OXIDASE"/>
    <property type="match status" value="1"/>
</dbReference>
<keyword evidence="2" id="KW-0711">Selenium</keyword>
<dbReference type="AlphaFoldDB" id="Q5NKQ4"/>
<name>Q5NKQ4_MAIZE</name>
<protein>
    <submittedName>
        <fullName evidence="4">Putative selenium binding protein</fullName>
    </submittedName>
</protein>
<dbReference type="GO" id="GO:0008430">
    <property type="term" value="F:selenium binding"/>
    <property type="evidence" value="ECO:0007669"/>
    <property type="project" value="InterPro"/>
</dbReference>
<dbReference type="ExpressionAtlas" id="Q5NKQ4">
    <property type="expression patterns" value="baseline and differential"/>
</dbReference>
<dbReference type="Pfam" id="PF05694">
    <property type="entry name" value="SBP56"/>
    <property type="match status" value="1"/>
</dbReference>
<gene>
    <name evidence="4" type="primary">9C20.1</name>
</gene>
<proteinExistence type="inferred from homology"/>